<gene>
    <name evidence="2" type="ORF">D7I44_12165</name>
</gene>
<dbReference type="EMBL" id="CP032624">
    <property type="protein sequence ID" value="AYG04211.1"/>
    <property type="molecule type" value="Genomic_DNA"/>
</dbReference>
<dbReference type="RefSeq" id="WP_120789741.1">
    <property type="nucleotide sequence ID" value="NZ_CP032624.1"/>
</dbReference>
<reference evidence="2 3" key="1">
    <citation type="submission" date="2018-09" db="EMBL/GenBank/DDBJ databases">
        <title>Genome sequencing of strain 2DFW10M-5.</title>
        <authorList>
            <person name="Heo J."/>
            <person name="Kim S.-J."/>
            <person name="Kwon S.-W."/>
        </authorList>
    </citation>
    <scope>NUCLEOTIDE SEQUENCE [LARGE SCALE GENOMIC DNA]</scope>
    <source>
        <strain evidence="2 3">2DFW10M-5</strain>
    </source>
</reference>
<sequence>MQFFSASRNDDAPEPSIHRTPEWLQPPADEIPNPVPTTRVLWRKPGVALTLRRIDAYSNGCSFRIQADARREDGMDRDRWDEIIDALSNHRQRHRDLEGRMRFGVTVADGRSASADRGFRVELGEHEDPSGPILTINHHGGGGSDSEYAMGYRLWLWPLPPAGPLTLHFQWTSLGIDEGSTELDMTPVVAAAASTTPIWT</sequence>
<dbReference type="Proteomes" id="UP000275069">
    <property type="component" value="Chromosome"/>
</dbReference>
<organism evidence="2 3">
    <name type="scientific">Gryllotalpicola protaetiae</name>
    <dbReference type="NCBI Taxonomy" id="2419771"/>
    <lineage>
        <taxon>Bacteria</taxon>
        <taxon>Bacillati</taxon>
        <taxon>Actinomycetota</taxon>
        <taxon>Actinomycetes</taxon>
        <taxon>Micrococcales</taxon>
        <taxon>Microbacteriaceae</taxon>
        <taxon>Gryllotalpicola</taxon>
    </lineage>
</organism>
<dbReference type="AlphaFoldDB" id="A0A387C107"/>
<name>A0A387C107_9MICO</name>
<dbReference type="OrthoDB" id="5186655at2"/>
<accession>A0A387C107</accession>
<feature type="compositionally biased region" description="Basic and acidic residues" evidence="1">
    <location>
        <begin position="8"/>
        <end position="21"/>
    </location>
</feature>
<evidence type="ECO:0000313" key="3">
    <source>
        <dbReference type="Proteomes" id="UP000275069"/>
    </source>
</evidence>
<feature type="region of interest" description="Disordered" evidence="1">
    <location>
        <begin position="1"/>
        <end position="37"/>
    </location>
</feature>
<protein>
    <submittedName>
        <fullName evidence="2">Uncharacterized protein</fullName>
    </submittedName>
</protein>
<proteinExistence type="predicted"/>
<dbReference type="KEGG" id="gry:D7I44_12165"/>
<keyword evidence="3" id="KW-1185">Reference proteome</keyword>
<evidence type="ECO:0000256" key="1">
    <source>
        <dbReference type="SAM" id="MobiDB-lite"/>
    </source>
</evidence>
<evidence type="ECO:0000313" key="2">
    <source>
        <dbReference type="EMBL" id="AYG04211.1"/>
    </source>
</evidence>